<dbReference type="AlphaFoldDB" id="A0A183KKY9"/>
<name>A0A183KKY9_9TREM</name>
<gene>
    <name evidence="1" type="ORF">SCUD_LOCUS15702</name>
</gene>
<proteinExistence type="predicted"/>
<dbReference type="EMBL" id="UZAK01037882">
    <property type="protein sequence ID" value="VDP59878.1"/>
    <property type="molecule type" value="Genomic_DNA"/>
</dbReference>
<evidence type="ECO:0000313" key="2">
    <source>
        <dbReference type="Proteomes" id="UP000279833"/>
    </source>
</evidence>
<organism evidence="3">
    <name type="scientific">Schistosoma curassoni</name>
    <dbReference type="NCBI Taxonomy" id="6186"/>
    <lineage>
        <taxon>Eukaryota</taxon>
        <taxon>Metazoa</taxon>
        <taxon>Spiralia</taxon>
        <taxon>Lophotrochozoa</taxon>
        <taxon>Platyhelminthes</taxon>
        <taxon>Trematoda</taxon>
        <taxon>Digenea</taxon>
        <taxon>Strigeidida</taxon>
        <taxon>Schistosomatoidea</taxon>
        <taxon>Schistosomatidae</taxon>
        <taxon>Schistosoma</taxon>
    </lineage>
</organism>
<evidence type="ECO:0000313" key="3">
    <source>
        <dbReference type="WBParaSite" id="SCUD_0001570501-mRNA-1"/>
    </source>
</evidence>
<evidence type="ECO:0000313" key="1">
    <source>
        <dbReference type="EMBL" id="VDP59878.1"/>
    </source>
</evidence>
<dbReference type="WBParaSite" id="SCUD_0001570501-mRNA-1">
    <property type="protein sequence ID" value="SCUD_0001570501-mRNA-1"/>
    <property type="gene ID" value="SCUD_0001570501"/>
</dbReference>
<reference evidence="1 2" key="2">
    <citation type="submission" date="2018-11" db="EMBL/GenBank/DDBJ databases">
        <authorList>
            <consortium name="Pathogen Informatics"/>
        </authorList>
    </citation>
    <scope>NUCLEOTIDE SEQUENCE [LARGE SCALE GENOMIC DNA]</scope>
    <source>
        <strain evidence="1">Dakar</strain>
        <strain evidence="2">Dakar, Senegal</strain>
    </source>
</reference>
<sequence>MKLNLKRQWPTAQTALQRLNTDLLRDIEKLNEFEIALNNNMTQQRN</sequence>
<dbReference type="Proteomes" id="UP000279833">
    <property type="component" value="Unassembled WGS sequence"/>
</dbReference>
<keyword evidence="2" id="KW-1185">Reference proteome</keyword>
<reference evidence="3" key="1">
    <citation type="submission" date="2016-06" db="UniProtKB">
        <authorList>
            <consortium name="WormBaseParasite"/>
        </authorList>
    </citation>
    <scope>IDENTIFICATION</scope>
</reference>
<protein>
    <submittedName>
        <fullName evidence="3">ALIX_LYPXL_bnd domain-containing protein</fullName>
    </submittedName>
</protein>
<accession>A0A183KKY9</accession>